<dbReference type="GO" id="GO:0005743">
    <property type="term" value="C:mitochondrial inner membrane"/>
    <property type="evidence" value="ECO:0007669"/>
    <property type="project" value="UniProtKB-SubCell"/>
</dbReference>
<keyword evidence="10" id="KW-1133">Transmembrane helix</keyword>
<comment type="function">
    <text evidence="15">Required for the assembly of the mitochondrial membrane respiratory chain NADH dehydrogenase (Complex I). Involved in mid-late stages of complex I assembly.</text>
</comment>
<dbReference type="Proteomes" id="UP000824782">
    <property type="component" value="Unassembled WGS sequence"/>
</dbReference>
<evidence type="ECO:0000256" key="4">
    <source>
        <dbReference type="ARBA" id="ARBA00022630"/>
    </source>
</evidence>
<evidence type="ECO:0000256" key="14">
    <source>
        <dbReference type="ARBA" id="ARBA00039785"/>
    </source>
</evidence>
<dbReference type="PANTHER" id="PTHR13847">
    <property type="entry name" value="SARCOSINE DEHYDROGENASE-RELATED"/>
    <property type="match status" value="1"/>
</dbReference>
<keyword evidence="3" id="KW-0813">Transport</keyword>
<name>A0AAV7B6N0_ENGPU</name>
<accession>A0AAV7B6N0</accession>
<evidence type="ECO:0000256" key="6">
    <source>
        <dbReference type="ARBA" id="ARBA00022692"/>
    </source>
</evidence>
<evidence type="ECO:0000256" key="2">
    <source>
        <dbReference type="ARBA" id="ARBA00004434"/>
    </source>
</evidence>
<dbReference type="GO" id="GO:0032981">
    <property type="term" value="P:mitochondrial respiratory chain complex I assembly"/>
    <property type="evidence" value="ECO:0007669"/>
    <property type="project" value="TreeGrafter"/>
</dbReference>
<evidence type="ECO:0000256" key="11">
    <source>
        <dbReference type="ARBA" id="ARBA00023002"/>
    </source>
</evidence>
<keyword evidence="13" id="KW-0472">Membrane</keyword>
<comment type="caution">
    <text evidence="17">The sequence shown here is derived from an EMBL/GenBank/DDBJ whole genome shotgun (WGS) entry which is preliminary data.</text>
</comment>
<dbReference type="AlphaFoldDB" id="A0AAV7B6N0"/>
<dbReference type="Gene3D" id="3.50.50.60">
    <property type="entry name" value="FAD/NAD(P)-binding domain"/>
    <property type="match status" value="1"/>
</dbReference>
<keyword evidence="7" id="KW-0999">Mitochondrion inner membrane</keyword>
<evidence type="ECO:0000256" key="3">
    <source>
        <dbReference type="ARBA" id="ARBA00022448"/>
    </source>
</evidence>
<keyword evidence="4" id="KW-0285">Flavoprotein</keyword>
<feature type="domain" description="FAD dependent oxidoreductase" evidence="16">
    <location>
        <begin position="97"/>
        <end position="487"/>
    </location>
</feature>
<sequence>MCWRDAGGCQCRAAMGVSRLCRPGSWLLLARRGPVPKVTTWTHRSFRTSITLLKQDDFTKILSNELEKVHKKVKDALPGSDWTPFKSMDHLPPEHADIVIVGGGVIGWSVAYWLKKMQTKKKAYNVLVVERDTTYSHASTVLSAGGIRQQFSRPENIQMSLFGAHFLRNINEYLGILNEDPVDVQFNPSGYLFLSSEKGAEILEENYRVQREQGAKVALLSPEQLKKKFPWINTQDVALASYGLENEGWFDPWLLLSALRRKALSMGVLHCHGEVTGFNYVTQEMVTSDGDPVNFRRIHEVIVQAQNSLETQPVECMAVVNAAGAWSSKVAEMIGIGCGSPGTFQEFKLPVEPRKRYIYMFHCPNGPGLDCPLLIDSSGAYFRREGLGGNYIGGLSPLEEEEPDHSNLDVDHEYFQQKVWPLLAYRVPVFESLKVKSSWAGYYDYNTYDQNGVIGTHPLVPNFYFACGFSGHGLQQAPAVGRAVAELLHNGQFTTLDLTSFDFQRFIFQQPILERNIV</sequence>
<evidence type="ECO:0000256" key="15">
    <source>
        <dbReference type="ARBA" id="ARBA00046185"/>
    </source>
</evidence>
<keyword evidence="9" id="KW-0249">Electron transport</keyword>
<keyword evidence="11" id="KW-0560">Oxidoreductase</keyword>
<protein>
    <recommendedName>
        <fullName evidence="14">FAD-dependent oxidoreductase domain-containing protein 1</fullName>
    </recommendedName>
</protein>
<evidence type="ECO:0000256" key="1">
    <source>
        <dbReference type="ARBA" id="ARBA00001974"/>
    </source>
</evidence>
<keyword evidence="6" id="KW-0812">Transmembrane</keyword>
<evidence type="ECO:0000256" key="13">
    <source>
        <dbReference type="ARBA" id="ARBA00023136"/>
    </source>
</evidence>
<keyword evidence="12" id="KW-0496">Mitochondrion</keyword>
<comment type="subcellular location">
    <subcellularLocation>
        <location evidence="2">Mitochondrion inner membrane</location>
        <topology evidence="2">Single-pass membrane protein</topology>
    </subcellularLocation>
</comment>
<evidence type="ECO:0000259" key="16">
    <source>
        <dbReference type="Pfam" id="PF01266"/>
    </source>
</evidence>
<dbReference type="InterPro" id="IPR006076">
    <property type="entry name" value="FAD-dep_OxRdtase"/>
</dbReference>
<evidence type="ECO:0000313" key="17">
    <source>
        <dbReference type="EMBL" id="KAG8568167.1"/>
    </source>
</evidence>
<keyword evidence="18" id="KW-1185">Reference proteome</keyword>
<dbReference type="EMBL" id="WNYA01000006">
    <property type="protein sequence ID" value="KAG8568167.1"/>
    <property type="molecule type" value="Genomic_DNA"/>
</dbReference>
<dbReference type="Pfam" id="PF01266">
    <property type="entry name" value="DAO"/>
    <property type="match status" value="1"/>
</dbReference>
<evidence type="ECO:0000256" key="9">
    <source>
        <dbReference type="ARBA" id="ARBA00022982"/>
    </source>
</evidence>
<dbReference type="InterPro" id="IPR036188">
    <property type="entry name" value="FAD/NAD-bd_sf"/>
</dbReference>
<evidence type="ECO:0000313" key="18">
    <source>
        <dbReference type="Proteomes" id="UP000824782"/>
    </source>
</evidence>
<evidence type="ECO:0000256" key="7">
    <source>
        <dbReference type="ARBA" id="ARBA00022792"/>
    </source>
</evidence>
<comment type="cofactor">
    <cofactor evidence="1">
        <name>FAD</name>
        <dbReference type="ChEBI" id="CHEBI:57692"/>
    </cofactor>
</comment>
<proteinExistence type="predicted"/>
<evidence type="ECO:0000256" key="12">
    <source>
        <dbReference type="ARBA" id="ARBA00023128"/>
    </source>
</evidence>
<dbReference type="FunFam" id="3.30.9.10:FF:000155">
    <property type="entry name" value="FAD-dependent oxidoreductase domain-containing 1"/>
    <property type="match status" value="1"/>
</dbReference>
<dbReference type="Gene3D" id="3.30.9.10">
    <property type="entry name" value="D-Amino Acid Oxidase, subunit A, domain 2"/>
    <property type="match status" value="1"/>
</dbReference>
<evidence type="ECO:0000256" key="8">
    <source>
        <dbReference type="ARBA" id="ARBA00022827"/>
    </source>
</evidence>
<evidence type="ECO:0000256" key="10">
    <source>
        <dbReference type="ARBA" id="ARBA00022989"/>
    </source>
</evidence>
<dbReference type="PANTHER" id="PTHR13847:SF287">
    <property type="entry name" value="FAD-DEPENDENT OXIDOREDUCTASE DOMAIN-CONTAINING PROTEIN 1"/>
    <property type="match status" value="1"/>
</dbReference>
<keyword evidence="5" id="KW-0679">Respiratory chain</keyword>
<evidence type="ECO:0000256" key="5">
    <source>
        <dbReference type="ARBA" id="ARBA00022660"/>
    </source>
</evidence>
<dbReference type="GO" id="GO:0016491">
    <property type="term" value="F:oxidoreductase activity"/>
    <property type="evidence" value="ECO:0007669"/>
    <property type="project" value="UniProtKB-KW"/>
</dbReference>
<reference evidence="17" key="1">
    <citation type="thesis" date="2020" institute="ProQuest LLC" country="789 East Eisenhower Parkway, Ann Arbor, MI, USA">
        <title>Comparative Genomics and Chromosome Evolution.</title>
        <authorList>
            <person name="Mudd A.B."/>
        </authorList>
    </citation>
    <scope>NUCLEOTIDE SEQUENCE</scope>
    <source>
        <strain evidence="17">237g6f4</strain>
        <tissue evidence="17">Blood</tissue>
    </source>
</reference>
<organism evidence="17 18">
    <name type="scientific">Engystomops pustulosus</name>
    <name type="common">Tungara frog</name>
    <name type="synonym">Physalaemus pustulosus</name>
    <dbReference type="NCBI Taxonomy" id="76066"/>
    <lineage>
        <taxon>Eukaryota</taxon>
        <taxon>Metazoa</taxon>
        <taxon>Chordata</taxon>
        <taxon>Craniata</taxon>
        <taxon>Vertebrata</taxon>
        <taxon>Euteleostomi</taxon>
        <taxon>Amphibia</taxon>
        <taxon>Batrachia</taxon>
        <taxon>Anura</taxon>
        <taxon>Neobatrachia</taxon>
        <taxon>Hyloidea</taxon>
        <taxon>Leptodactylidae</taxon>
        <taxon>Leiuperinae</taxon>
        <taxon>Engystomops</taxon>
    </lineage>
</organism>
<keyword evidence="8" id="KW-0274">FAD</keyword>
<gene>
    <name evidence="17" type="ORF">GDO81_013908</name>
</gene>
<dbReference type="SUPFAM" id="SSF51905">
    <property type="entry name" value="FAD/NAD(P)-binding domain"/>
    <property type="match status" value="1"/>
</dbReference>